<keyword evidence="4 7" id="KW-0812">Transmembrane</keyword>
<evidence type="ECO:0000256" key="3">
    <source>
        <dbReference type="ARBA" id="ARBA00022475"/>
    </source>
</evidence>
<reference evidence="9" key="1">
    <citation type="submission" date="2020-07" db="EMBL/GenBank/DDBJ databases">
        <title>Genomic analysis of a strain of Sedimentibacter Hydroxybenzoicus DSM7310.</title>
        <authorList>
            <person name="Ma S."/>
        </authorList>
    </citation>
    <scope>NUCLEOTIDE SEQUENCE</scope>
    <source>
        <strain evidence="9">DSM 7310</strain>
    </source>
</reference>
<dbReference type="PANTHER" id="PTHR43266:SF9">
    <property type="entry name" value="PERMEASE, MAJOR FACILITATOR SUPERFAMILY-RELATED"/>
    <property type="match status" value="1"/>
</dbReference>
<dbReference type="GO" id="GO:0022857">
    <property type="term" value="F:transmembrane transporter activity"/>
    <property type="evidence" value="ECO:0007669"/>
    <property type="project" value="InterPro"/>
</dbReference>
<feature type="transmembrane region" description="Helical" evidence="7">
    <location>
        <begin position="144"/>
        <end position="164"/>
    </location>
</feature>
<keyword evidence="6 7" id="KW-0472">Membrane</keyword>
<evidence type="ECO:0000313" key="9">
    <source>
        <dbReference type="EMBL" id="NYB75582.1"/>
    </source>
</evidence>
<keyword evidence="3" id="KW-1003">Cell membrane</keyword>
<feature type="transmembrane region" description="Helical" evidence="7">
    <location>
        <begin position="103"/>
        <end position="123"/>
    </location>
</feature>
<organism evidence="9 10">
    <name type="scientific">Sedimentibacter hydroxybenzoicus DSM 7310</name>
    <dbReference type="NCBI Taxonomy" id="1123245"/>
    <lineage>
        <taxon>Bacteria</taxon>
        <taxon>Bacillati</taxon>
        <taxon>Bacillota</taxon>
        <taxon>Tissierellia</taxon>
        <taxon>Sedimentibacter</taxon>
    </lineage>
</organism>
<dbReference type="PANTHER" id="PTHR43266">
    <property type="entry name" value="MACROLIDE-EFFLUX PROTEIN"/>
    <property type="match status" value="1"/>
</dbReference>
<comment type="caution">
    <text evidence="9">The sequence shown here is derived from an EMBL/GenBank/DDBJ whole genome shotgun (WGS) entry which is preliminary data.</text>
</comment>
<dbReference type="CDD" id="cd06173">
    <property type="entry name" value="MFS_MefA_like"/>
    <property type="match status" value="1"/>
</dbReference>
<gene>
    <name evidence="9" type="ORF">HZF24_15650</name>
</gene>
<evidence type="ECO:0000256" key="7">
    <source>
        <dbReference type="SAM" id="Phobius"/>
    </source>
</evidence>
<keyword evidence="2" id="KW-0813">Transport</keyword>
<dbReference type="PROSITE" id="PS50850">
    <property type="entry name" value="MFS"/>
    <property type="match status" value="1"/>
</dbReference>
<feature type="transmembrane region" description="Helical" evidence="7">
    <location>
        <begin position="76"/>
        <end position="97"/>
    </location>
</feature>
<dbReference type="AlphaFoldDB" id="A0A974BM37"/>
<evidence type="ECO:0000313" key="10">
    <source>
        <dbReference type="Proteomes" id="UP000611629"/>
    </source>
</evidence>
<evidence type="ECO:0000256" key="1">
    <source>
        <dbReference type="ARBA" id="ARBA00004651"/>
    </source>
</evidence>
<feature type="transmembrane region" description="Helical" evidence="7">
    <location>
        <begin position="49"/>
        <end position="69"/>
    </location>
</feature>
<feature type="domain" description="Major facilitator superfamily (MFS) profile" evidence="8">
    <location>
        <begin position="11"/>
        <end position="415"/>
    </location>
</feature>
<feature type="transmembrane region" description="Helical" evidence="7">
    <location>
        <begin position="293"/>
        <end position="317"/>
    </location>
</feature>
<dbReference type="Proteomes" id="UP000611629">
    <property type="component" value="Unassembled WGS sequence"/>
</dbReference>
<evidence type="ECO:0000256" key="6">
    <source>
        <dbReference type="ARBA" id="ARBA00023136"/>
    </source>
</evidence>
<comment type="subcellular location">
    <subcellularLocation>
        <location evidence="1">Cell membrane</location>
        <topology evidence="1">Multi-pass membrane protein</topology>
    </subcellularLocation>
</comment>
<name>A0A974BM37_SEDHY</name>
<dbReference type="Gene3D" id="1.20.1250.20">
    <property type="entry name" value="MFS general substrate transporter like domains"/>
    <property type="match status" value="1"/>
</dbReference>
<feature type="transmembrane region" description="Helical" evidence="7">
    <location>
        <begin position="390"/>
        <end position="413"/>
    </location>
</feature>
<dbReference type="EMBL" id="JACBNQ010000024">
    <property type="protein sequence ID" value="NYB75582.1"/>
    <property type="molecule type" value="Genomic_DNA"/>
</dbReference>
<evidence type="ECO:0000256" key="2">
    <source>
        <dbReference type="ARBA" id="ARBA00022448"/>
    </source>
</evidence>
<evidence type="ECO:0000259" key="8">
    <source>
        <dbReference type="PROSITE" id="PS50850"/>
    </source>
</evidence>
<dbReference type="InterPro" id="IPR020846">
    <property type="entry name" value="MFS_dom"/>
</dbReference>
<dbReference type="GO" id="GO:0005886">
    <property type="term" value="C:plasma membrane"/>
    <property type="evidence" value="ECO:0007669"/>
    <property type="project" value="UniProtKB-SubCell"/>
</dbReference>
<proteinExistence type="predicted"/>
<evidence type="ECO:0000256" key="5">
    <source>
        <dbReference type="ARBA" id="ARBA00022989"/>
    </source>
</evidence>
<sequence length="419" mass="45428">MKKRKKASNINFILFLTGRMVSDTGTSVQLVIVPLYIIDAGGSASTVGLFSFLSILPALLIFPLAGVLGDRVNRKTIMVVTDIISAGVILVLASLSYMGRMNIAMLLTVQIIISLLNGLFDPATRGMLPQLVDQDELTRVNSKVATAKSISLLVGPVIGTLLYTKFGITMVFFVNGLSFLLSGASETLIGYVHAKRKAEEGISGVIKDLSDGFKFIANNKTILKLCFFFLVTYFFAQPIFGVVLPLFFKTELNYGDTQYGYLQMAVITGMLLASILVGIIFGKEKDAVKPLKFGCIMLAVNMLAFSLLTFPCSLSLLGNGSTLYFTLLAAVLCLFSGANIFISVPIQTYLQKETPEEFMSRVFSVVGMISKIGIPFGALAYGIILDRANLHMTVLVSALFMVCILSSFLTSILKDKGFS</sequence>
<keyword evidence="10" id="KW-1185">Reference proteome</keyword>
<dbReference type="RefSeq" id="WP_179239300.1">
    <property type="nucleotide sequence ID" value="NZ_JACBNQ010000024.1"/>
</dbReference>
<dbReference type="InterPro" id="IPR011701">
    <property type="entry name" value="MFS"/>
</dbReference>
<feature type="transmembrane region" description="Helical" evidence="7">
    <location>
        <begin position="12"/>
        <end position="37"/>
    </location>
</feature>
<dbReference type="SUPFAM" id="SSF103473">
    <property type="entry name" value="MFS general substrate transporter"/>
    <property type="match status" value="1"/>
</dbReference>
<feature type="transmembrane region" description="Helical" evidence="7">
    <location>
        <begin position="225"/>
        <end position="248"/>
    </location>
</feature>
<keyword evidence="5 7" id="KW-1133">Transmembrane helix</keyword>
<feature type="transmembrane region" description="Helical" evidence="7">
    <location>
        <begin position="260"/>
        <end position="281"/>
    </location>
</feature>
<feature type="transmembrane region" description="Helical" evidence="7">
    <location>
        <begin position="323"/>
        <end position="350"/>
    </location>
</feature>
<dbReference type="Pfam" id="PF07690">
    <property type="entry name" value="MFS_1"/>
    <property type="match status" value="1"/>
</dbReference>
<dbReference type="InterPro" id="IPR036259">
    <property type="entry name" value="MFS_trans_sf"/>
</dbReference>
<evidence type="ECO:0000256" key="4">
    <source>
        <dbReference type="ARBA" id="ARBA00022692"/>
    </source>
</evidence>
<protein>
    <submittedName>
        <fullName evidence="9">MFS transporter</fullName>
    </submittedName>
</protein>
<feature type="transmembrane region" description="Helical" evidence="7">
    <location>
        <begin position="362"/>
        <end position="384"/>
    </location>
</feature>
<accession>A0A974BM37</accession>